<dbReference type="Gene3D" id="3.30.70.270">
    <property type="match status" value="1"/>
</dbReference>
<feature type="transmembrane region" description="Helical" evidence="1">
    <location>
        <begin position="44"/>
        <end position="63"/>
    </location>
</feature>
<keyword evidence="1" id="KW-1133">Transmembrane helix</keyword>
<dbReference type="InterPro" id="IPR000160">
    <property type="entry name" value="GGDEF_dom"/>
</dbReference>
<dbReference type="GO" id="GO:0043709">
    <property type="term" value="P:cell adhesion involved in single-species biofilm formation"/>
    <property type="evidence" value="ECO:0007669"/>
    <property type="project" value="TreeGrafter"/>
</dbReference>
<keyword evidence="1" id="KW-0472">Membrane</keyword>
<dbReference type="GO" id="GO:0052621">
    <property type="term" value="F:diguanylate cyclase activity"/>
    <property type="evidence" value="ECO:0007669"/>
    <property type="project" value="TreeGrafter"/>
</dbReference>
<evidence type="ECO:0000313" key="3">
    <source>
        <dbReference type="EMBL" id="SHF48742.1"/>
    </source>
</evidence>
<dbReference type="EMBL" id="FQVG01000092">
    <property type="protein sequence ID" value="SHF48742.1"/>
    <property type="molecule type" value="Genomic_DNA"/>
</dbReference>
<proteinExistence type="predicted"/>
<keyword evidence="1" id="KW-0812">Transmembrane</keyword>
<evidence type="ECO:0000313" key="4">
    <source>
        <dbReference type="Proteomes" id="UP000184423"/>
    </source>
</evidence>
<organism evidence="3 4">
    <name type="scientific">Caloramator proteoclasticus DSM 10124</name>
    <dbReference type="NCBI Taxonomy" id="1121262"/>
    <lineage>
        <taxon>Bacteria</taxon>
        <taxon>Bacillati</taxon>
        <taxon>Bacillota</taxon>
        <taxon>Clostridia</taxon>
        <taxon>Eubacteriales</taxon>
        <taxon>Clostridiaceae</taxon>
        <taxon>Caloramator</taxon>
    </lineage>
</organism>
<evidence type="ECO:0000259" key="2">
    <source>
        <dbReference type="PROSITE" id="PS50887"/>
    </source>
</evidence>
<feature type="transmembrane region" description="Helical" evidence="1">
    <location>
        <begin position="20"/>
        <end position="38"/>
    </location>
</feature>
<dbReference type="Proteomes" id="UP000184423">
    <property type="component" value="Unassembled WGS sequence"/>
</dbReference>
<dbReference type="PROSITE" id="PS50887">
    <property type="entry name" value="GGDEF"/>
    <property type="match status" value="1"/>
</dbReference>
<keyword evidence="4" id="KW-1185">Reference proteome</keyword>
<sequence>MIIFCNDIYKLTIYRKKLEFIVLLAIGYIIYISIYAYRKYIRNKFIYLTVYSISILMIVHDILIDLSIIKKYNAFHYNSYAIMLILFYMAYELSSEQNNIYINSIKDPLTGLYNRRFLDSYISNAYNKKGFYTLFIIDFDNFKKINDKYGHIVGDIVLKNAANIINNRLPENCIAARYGGEEFIVFCEKSKAFSINLAENIRREIERYNWTKEIGDRDIKVTVSIGAVEFDFKDEFVNVLNLADSALYRAKSNGKNRVEWIN</sequence>
<dbReference type="RefSeq" id="WP_073250351.1">
    <property type="nucleotide sequence ID" value="NZ_FQVG01000092.1"/>
</dbReference>
<dbReference type="SMART" id="SM00267">
    <property type="entry name" value="GGDEF"/>
    <property type="match status" value="1"/>
</dbReference>
<dbReference type="GO" id="GO:1902201">
    <property type="term" value="P:negative regulation of bacterial-type flagellum-dependent cell motility"/>
    <property type="evidence" value="ECO:0007669"/>
    <property type="project" value="TreeGrafter"/>
</dbReference>
<dbReference type="InterPro" id="IPR050469">
    <property type="entry name" value="Diguanylate_Cyclase"/>
</dbReference>
<name>A0A1M5C2T8_9CLOT</name>
<dbReference type="GO" id="GO:0005886">
    <property type="term" value="C:plasma membrane"/>
    <property type="evidence" value="ECO:0007669"/>
    <property type="project" value="TreeGrafter"/>
</dbReference>
<evidence type="ECO:0000256" key="1">
    <source>
        <dbReference type="SAM" id="Phobius"/>
    </source>
</evidence>
<accession>A0A1M5C2T8</accession>
<feature type="domain" description="GGDEF" evidence="2">
    <location>
        <begin position="130"/>
        <end position="262"/>
    </location>
</feature>
<reference evidence="4" key="1">
    <citation type="submission" date="2016-11" db="EMBL/GenBank/DDBJ databases">
        <authorList>
            <person name="Varghese N."/>
            <person name="Submissions S."/>
        </authorList>
    </citation>
    <scope>NUCLEOTIDE SEQUENCE [LARGE SCALE GENOMIC DNA]</scope>
    <source>
        <strain evidence="4">DSM 10124</strain>
    </source>
</reference>
<protein>
    <submittedName>
        <fullName evidence="3">Diguanylate cyclase (GGDEF) domain-containing protein</fullName>
    </submittedName>
</protein>
<dbReference type="PANTHER" id="PTHR45138">
    <property type="entry name" value="REGULATORY COMPONENTS OF SENSORY TRANSDUCTION SYSTEM"/>
    <property type="match status" value="1"/>
</dbReference>
<dbReference type="PANTHER" id="PTHR45138:SF9">
    <property type="entry name" value="DIGUANYLATE CYCLASE DGCM-RELATED"/>
    <property type="match status" value="1"/>
</dbReference>
<dbReference type="Pfam" id="PF00990">
    <property type="entry name" value="GGDEF"/>
    <property type="match status" value="1"/>
</dbReference>
<dbReference type="FunFam" id="3.30.70.270:FF:000001">
    <property type="entry name" value="Diguanylate cyclase domain protein"/>
    <property type="match status" value="1"/>
</dbReference>
<dbReference type="InterPro" id="IPR043128">
    <property type="entry name" value="Rev_trsase/Diguanyl_cyclase"/>
</dbReference>
<dbReference type="AlphaFoldDB" id="A0A1M5C2T8"/>
<dbReference type="NCBIfam" id="TIGR00254">
    <property type="entry name" value="GGDEF"/>
    <property type="match status" value="1"/>
</dbReference>
<dbReference type="SUPFAM" id="SSF55073">
    <property type="entry name" value="Nucleotide cyclase"/>
    <property type="match status" value="1"/>
</dbReference>
<dbReference type="InterPro" id="IPR029787">
    <property type="entry name" value="Nucleotide_cyclase"/>
</dbReference>
<dbReference type="CDD" id="cd01949">
    <property type="entry name" value="GGDEF"/>
    <property type="match status" value="1"/>
</dbReference>
<gene>
    <name evidence="3" type="ORF">SAMN02746091_02631</name>
</gene>
<feature type="transmembrane region" description="Helical" evidence="1">
    <location>
        <begin position="75"/>
        <end position="91"/>
    </location>
</feature>